<dbReference type="InterPro" id="IPR036116">
    <property type="entry name" value="FN3_sf"/>
</dbReference>
<dbReference type="InterPro" id="IPR056072">
    <property type="entry name" value="SNTX_MACPF/CDC-like_dom"/>
</dbReference>
<evidence type="ECO:0000313" key="7">
    <source>
        <dbReference type="Proteomes" id="UP000050525"/>
    </source>
</evidence>
<dbReference type="InterPro" id="IPR013783">
    <property type="entry name" value="Ig-like_fold"/>
</dbReference>
<dbReference type="STRING" id="8496.A0A151N294"/>
<dbReference type="InterPro" id="IPR040581">
    <property type="entry name" value="Thioredoxin_11"/>
</dbReference>
<dbReference type="Gene3D" id="2.60.40.10">
    <property type="entry name" value="Immunoglobulins"/>
    <property type="match status" value="5"/>
</dbReference>
<dbReference type="PROSITE" id="PS50853">
    <property type="entry name" value="FN3"/>
    <property type="match status" value="5"/>
</dbReference>
<dbReference type="Gene3D" id="3.40.50.300">
    <property type="entry name" value="P-loop containing nucleotide triphosphate hydrolases"/>
    <property type="match status" value="1"/>
</dbReference>
<name>A0A151N294_ALLMI</name>
<reference evidence="6 7" key="1">
    <citation type="journal article" date="2012" name="Genome Biol.">
        <title>Sequencing three crocodilian genomes to illuminate the evolution of archosaurs and amniotes.</title>
        <authorList>
            <person name="St John J.A."/>
            <person name="Braun E.L."/>
            <person name="Isberg S.R."/>
            <person name="Miles L.G."/>
            <person name="Chong A.Y."/>
            <person name="Gongora J."/>
            <person name="Dalzell P."/>
            <person name="Moran C."/>
            <person name="Bed'hom B."/>
            <person name="Abzhanov A."/>
            <person name="Burgess S.C."/>
            <person name="Cooksey A.M."/>
            <person name="Castoe T.A."/>
            <person name="Crawford N.G."/>
            <person name="Densmore L.D."/>
            <person name="Drew J.C."/>
            <person name="Edwards S.V."/>
            <person name="Faircloth B.C."/>
            <person name="Fujita M.K."/>
            <person name="Greenwold M.J."/>
            <person name="Hoffmann F.G."/>
            <person name="Howard J.M."/>
            <person name="Iguchi T."/>
            <person name="Janes D.E."/>
            <person name="Khan S.Y."/>
            <person name="Kohno S."/>
            <person name="de Koning A.J."/>
            <person name="Lance S.L."/>
            <person name="McCarthy F.M."/>
            <person name="McCormack J.E."/>
            <person name="Merchant M.E."/>
            <person name="Peterson D.G."/>
            <person name="Pollock D.D."/>
            <person name="Pourmand N."/>
            <person name="Raney B.J."/>
            <person name="Roessler K.A."/>
            <person name="Sanford J.R."/>
            <person name="Sawyer R.H."/>
            <person name="Schmidt C.J."/>
            <person name="Triplett E.W."/>
            <person name="Tuberville T.D."/>
            <person name="Venegas-Anaya M."/>
            <person name="Howard J.T."/>
            <person name="Jarvis E.D."/>
            <person name="Guillette L.J.Jr."/>
            <person name="Glenn T.C."/>
            <person name="Green R.E."/>
            <person name="Ray D.A."/>
        </authorList>
    </citation>
    <scope>NUCLEOTIDE SEQUENCE [LARGE SCALE GENOMIC DNA]</scope>
    <source>
        <strain evidence="6">KSC_2009_1</strain>
    </source>
</reference>
<evidence type="ECO:0000313" key="6">
    <source>
        <dbReference type="EMBL" id="KYO30882.1"/>
    </source>
</evidence>
<keyword evidence="2" id="KW-0547">Nucleotide-binding</keyword>
<dbReference type="InterPro" id="IPR006703">
    <property type="entry name" value="G_AIG1"/>
</dbReference>
<feature type="region of interest" description="Disordered" evidence="3">
    <location>
        <begin position="809"/>
        <end position="838"/>
    </location>
</feature>
<comment type="caution">
    <text evidence="6">The sequence shown here is derived from an EMBL/GenBank/DDBJ whole genome shotgun (WGS) entry which is preliminary data.</text>
</comment>
<dbReference type="SMART" id="SM00060">
    <property type="entry name" value="FN3"/>
    <property type="match status" value="5"/>
</dbReference>
<dbReference type="InterPro" id="IPR048997">
    <property type="entry name" value="Stonustoxin-like_helical"/>
</dbReference>
<dbReference type="Pfam" id="PF04548">
    <property type="entry name" value="AIG1"/>
    <property type="match status" value="1"/>
</dbReference>
<proteinExistence type="inferred from homology"/>
<dbReference type="InterPro" id="IPR027417">
    <property type="entry name" value="P-loop_NTPase"/>
</dbReference>
<protein>
    <submittedName>
        <fullName evidence="6">Uncharacterized protein</fullName>
    </submittedName>
</protein>
<gene>
    <name evidence="6" type="ORF">Y1Q_0007709</name>
</gene>
<dbReference type="CDD" id="cd00063">
    <property type="entry name" value="FN3"/>
    <property type="match status" value="5"/>
</dbReference>
<dbReference type="Pfam" id="PF21109">
    <property type="entry name" value="Stonustoxin_helical"/>
    <property type="match status" value="1"/>
</dbReference>
<dbReference type="PROSITE" id="PS51720">
    <property type="entry name" value="G_AIG1"/>
    <property type="match status" value="1"/>
</dbReference>
<dbReference type="eggNOG" id="KOG0613">
    <property type="taxonomic scope" value="Eukaryota"/>
</dbReference>
<dbReference type="SUPFAM" id="SSF49265">
    <property type="entry name" value="Fibronectin type III"/>
    <property type="match status" value="3"/>
</dbReference>
<dbReference type="Pfam" id="PF18078">
    <property type="entry name" value="Thioredoxin_11"/>
    <property type="match status" value="1"/>
</dbReference>
<dbReference type="SUPFAM" id="SSF52540">
    <property type="entry name" value="P-loop containing nucleoside triphosphate hydrolases"/>
    <property type="match status" value="1"/>
</dbReference>
<dbReference type="Pfam" id="PF24674">
    <property type="entry name" value="MACPF_SNTX"/>
    <property type="match status" value="1"/>
</dbReference>
<feature type="domain" description="Fibronectin type-III" evidence="4">
    <location>
        <begin position="570"/>
        <end position="663"/>
    </location>
</feature>
<evidence type="ECO:0000259" key="4">
    <source>
        <dbReference type="PROSITE" id="PS50853"/>
    </source>
</evidence>
<organism evidence="6 7">
    <name type="scientific">Alligator mississippiensis</name>
    <name type="common">American alligator</name>
    <dbReference type="NCBI Taxonomy" id="8496"/>
    <lineage>
        <taxon>Eukaryota</taxon>
        <taxon>Metazoa</taxon>
        <taxon>Chordata</taxon>
        <taxon>Craniata</taxon>
        <taxon>Vertebrata</taxon>
        <taxon>Euteleostomi</taxon>
        <taxon>Archelosauria</taxon>
        <taxon>Archosauria</taxon>
        <taxon>Crocodylia</taxon>
        <taxon>Alligatoridae</taxon>
        <taxon>Alligatorinae</taxon>
        <taxon>Alligator</taxon>
    </lineage>
</organism>
<dbReference type="InterPro" id="IPR003961">
    <property type="entry name" value="FN3_dom"/>
</dbReference>
<evidence type="ECO:0000259" key="5">
    <source>
        <dbReference type="PROSITE" id="PS51720"/>
    </source>
</evidence>
<keyword evidence="7" id="KW-1185">Reference proteome</keyword>
<accession>A0A151N294</accession>
<feature type="domain" description="Fibronectin type-III" evidence="4">
    <location>
        <begin position="1013"/>
        <end position="1106"/>
    </location>
</feature>
<dbReference type="Proteomes" id="UP000050525">
    <property type="component" value="Unassembled WGS sequence"/>
</dbReference>
<dbReference type="GO" id="GO:0005525">
    <property type="term" value="F:GTP binding"/>
    <property type="evidence" value="ECO:0007669"/>
    <property type="project" value="InterPro"/>
</dbReference>
<comment type="similarity">
    <text evidence="1">Belongs to the TRAFAC class TrmE-Era-EngA-EngB-Septin-like GTPase superfamily. AIG1/Toc34/Toc159-like paraseptin GTPase family. IAN subfamily.</text>
</comment>
<feature type="domain" description="Fibronectin type-III" evidence="4">
    <location>
        <begin position="665"/>
        <end position="767"/>
    </location>
</feature>
<sequence>MNGDLCPFFYKSSCQYSACSSLIRGSFRTFPSLIQPGLQLLGAGTVSAATMAHTASCTIEIPALGRPFWLGMLYDCRNDTTIPGITLWDNKDLKRDVERVPKDFTNFKIITSDTMADKASALSFSGSLKASVLGGLVELGGSAAFFNDTKKSKHHSRVTLQYSMTDRFEHLTMEQLGKKNISHPAVFDDHTATHVVTAVLYGAQAFFVFDREVSTSESKQEIEGNMKMLVEKIPKISGGGHASGELKKEAEERNENLHCMFYGDFSLEKNPVTYQDAMEVYSKLPDLLRGDDKRTVPVRVWLYPLSKLNNKAAQLVRDISSVLIRDAERALEHLAECGVQCNDMERDRAATTFPEIQRKIQEFGDLCKQRTQMFQKELASTLPAIRGGGEEEGALVKILSSVQQSPFSARQLSKFLEKKQEEMNFIHSYLAVLEGVDVVSSQSELQAAVLSPSHRFVVSLTLTSLHTEEAYFSELNLWLRRSFQEKTHNPESARSGGENLEPEQWFEDKEIKRKARQAVKCFSDFARVNKHRKETRFLVASVPDKDNPGASIYLYEDGELVSTNFEPPAKPLPPLIAGISHDCVQLTLKPAARGEAAITGYRVEYRRVGQEDWTIMNMNSKQETIPVAGLCASTKYQFRYAAMSKPGLSASSDVSDAVKTLPTSPPGKPAGTTVESTAFALSWQAPTIIGGGVTIKEYRVQYREEVGSENPKGKDKWLEQRTGHKAEFCKINELKPQTLYRIQVSAVCADGAQSAVSEDLCISTLPVWTNLPVTSMAPIEKEAIGMPTLGRPFQLGMLYNSRTDAPLPVSKPGLSVSSKETDTVKMAPTSPPGKPASTTVGSTAIALTWCAPAVIGEGVTIKEYRVQCREEVGGENLEGKDKWLEHRTGQKAEFSGLKSQTLYRFRVSAVCSDGALSAPSEDLLISTLQVWANLPVTSMADVEKEAVEMPTLGRPFQLGMLYDSRTDAPLPDGTLLDPEALQKDVDIGEQCETEWQVLVSDTIEDKASTLRMGPSLQTSFLISHDCMQLTLKPAVLGQAAITGYRVEYRRVGQEDWTAVSVDNKQVSFPVPHLRANIEYQFCYAAVSKPGLSSSSDVSDTARMLPTSPPGKPVAAYVDLSSISLRWEAPEVIGEGVSIKEYRVEYREETGGESPAQKNKWLERRTAKKAELWDIYGLRPGTPYRLRVLAVCTGGSVSSFSEEATICTAKPEMNPERQEEDGEGPGLGIYCSELRIVLTGKTGTGISATGNTILGGRFFESTLAAQSLTTKCTKKTSKRDGRDLVVVDTPGLFDRQVSVRETGKEIGRCVAVSSPGPHAIVLVMKVGCFSAEEKAALAQIQDIFGEKAVRYMIVLFTRKDDLQGKKLEDYLTALNDKDLQQLLEKCGNRCLAFNNKATGQEQEDQVSELIRMIDEMVEENGGDHYTNDMYKYAQRKKLQVKMKELRMEKKK</sequence>
<evidence type="ECO:0000256" key="2">
    <source>
        <dbReference type="ARBA" id="ARBA00022741"/>
    </source>
</evidence>
<dbReference type="FunFam" id="3.40.50.300:FF:000366">
    <property type="entry name" value="GTPase, IMAP family member 2"/>
    <property type="match status" value="1"/>
</dbReference>
<feature type="domain" description="AIG1-type G" evidence="5">
    <location>
        <begin position="1230"/>
        <end position="1433"/>
    </location>
</feature>
<feature type="domain" description="Fibronectin type-III" evidence="4">
    <location>
        <begin position="831"/>
        <end position="930"/>
    </location>
</feature>
<evidence type="ECO:0000256" key="1">
    <source>
        <dbReference type="ARBA" id="ARBA00008535"/>
    </source>
</evidence>
<dbReference type="PANTHER" id="PTHR31594">
    <property type="entry name" value="AIG1-TYPE G DOMAIN-CONTAINING PROTEIN"/>
    <property type="match status" value="1"/>
</dbReference>
<dbReference type="Pfam" id="PF00041">
    <property type="entry name" value="fn3"/>
    <property type="match status" value="5"/>
</dbReference>
<dbReference type="PANTHER" id="PTHR31594:SF16">
    <property type="entry name" value="SI:CH211-281L24.3"/>
    <property type="match status" value="1"/>
</dbReference>
<feature type="domain" description="Fibronectin type-III" evidence="4">
    <location>
        <begin position="1108"/>
        <end position="1210"/>
    </location>
</feature>
<dbReference type="EMBL" id="AKHW03004139">
    <property type="protein sequence ID" value="KYO30882.1"/>
    <property type="molecule type" value="Genomic_DNA"/>
</dbReference>
<evidence type="ECO:0000256" key="3">
    <source>
        <dbReference type="SAM" id="MobiDB-lite"/>
    </source>
</evidence>
<dbReference type="CDD" id="cd01852">
    <property type="entry name" value="AIG1"/>
    <property type="match status" value="1"/>
</dbReference>
<dbReference type="InterPro" id="IPR052090">
    <property type="entry name" value="Cytolytic_pore-forming_toxin"/>
</dbReference>